<feature type="compositionally biased region" description="Low complexity" evidence="1">
    <location>
        <begin position="114"/>
        <end position="127"/>
    </location>
</feature>
<name>A0ABU8UTS0_9ACTN</name>
<proteinExistence type="predicted"/>
<feature type="region of interest" description="Disordered" evidence="1">
    <location>
        <begin position="1"/>
        <end position="149"/>
    </location>
</feature>
<feature type="compositionally biased region" description="Pro residues" evidence="1">
    <location>
        <begin position="137"/>
        <end position="149"/>
    </location>
</feature>
<reference evidence="2 3" key="1">
    <citation type="submission" date="2024-03" db="EMBL/GenBank/DDBJ databases">
        <title>Novel Streptomyces species of biotechnological and ecological value are a feature of Machair soil.</title>
        <authorList>
            <person name="Prole J.R."/>
            <person name="Goodfellow M."/>
            <person name="Allenby N."/>
            <person name="Ward A.C."/>
        </authorList>
    </citation>
    <scope>NUCLEOTIDE SEQUENCE [LARGE SCALE GENOMIC DNA]</scope>
    <source>
        <strain evidence="2 3">MS1.AVA.1</strain>
    </source>
</reference>
<evidence type="ECO:0000256" key="1">
    <source>
        <dbReference type="SAM" id="MobiDB-lite"/>
    </source>
</evidence>
<dbReference type="EMBL" id="JBBKAK010000001">
    <property type="protein sequence ID" value="MEJ8672287.1"/>
    <property type="molecule type" value="Genomic_DNA"/>
</dbReference>
<evidence type="ECO:0000313" key="2">
    <source>
        <dbReference type="EMBL" id="MEJ8672287.1"/>
    </source>
</evidence>
<organism evidence="2 3">
    <name type="scientific">Streptomyces machairae</name>
    <dbReference type="NCBI Taxonomy" id="3134109"/>
    <lineage>
        <taxon>Bacteria</taxon>
        <taxon>Bacillati</taxon>
        <taxon>Actinomycetota</taxon>
        <taxon>Actinomycetes</taxon>
        <taxon>Kitasatosporales</taxon>
        <taxon>Streptomycetaceae</taxon>
        <taxon>Streptomyces</taxon>
    </lineage>
</organism>
<evidence type="ECO:0000313" key="3">
    <source>
        <dbReference type="Proteomes" id="UP001376459"/>
    </source>
</evidence>
<protein>
    <submittedName>
        <fullName evidence="2">Uncharacterized protein</fullName>
    </submittedName>
</protein>
<dbReference type="Proteomes" id="UP001376459">
    <property type="component" value="Unassembled WGS sequence"/>
</dbReference>
<keyword evidence="3" id="KW-1185">Reference proteome</keyword>
<gene>
    <name evidence="2" type="ORF">WKI71_39940</name>
</gene>
<sequence length="149" mass="15058">MPADLTAAPSKVGTTGSYADTGDALGISGATTAPPLTIVVSSEVPPSGRGCRGRPSCWTGPGRTGPWCWAGGHARRGGASGSRRRRADPRRAGRPGPRPPAHRSPPAMPEDGAAEATGATTVTTETAFPARTYCCPSPTPSDPHPAPPP</sequence>
<comment type="caution">
    <text evidence="2">The sequence shown here is derived from an EMBL/GenBank/DDBJ whole genome shotgun (WGS) entry which is preliminary data.</text>
</comment>
<accession>A0ABU8UTS0</accession>
<feature type="compositionally biased region" description="Pro residues" evidence="1">
    <location>
        <begin position="96"/>
        <end position="108"/>
    </location>
</feature>